<organism evidence="7 8">
    <name type="scientific">Lottia gigantea</name>
    <name type="common">Giant owl limpet</name>
    <dbReference type="NCBI Taxonomy" id="225164"/>
    <lineage>
        <taxon>Eukaryota</taxon>
        <taxon>Metazoa</taxon>
        <taxon>Spiralia</taxon>
        <taxon>Lophotrochozoa</taxon>
        <taxon>Mollusca</taxon>
        <taxon>Gastropoda</taxon>
        <taxon>Patellogastropoda</taxon>
        <taxon>Lottioidea</taxon>
        <taxon>Lottiidae</taxon>
        <taxon>Lottia</taxon>
    </lineage>
</organism>
<dbReference type="EMBL" id="KB201612">
    <property type="protein sequence ID" value="ESO95616.1"/>
    <property type="molecule type" value="Genomic_DNA"/>
</dbReference>
<evidence type="ECO:0000313" key="7">
    <source>
        <dbReference type="EMBL" id="ESO95616.1"/>
    </source>
</evidence>
<proteinExistence type="predicted"/>
<sequence>MNHWKDHWVYWAGPLTGGIVSGLLYEYIFDPRRSRRKPAIPPETSSYPDFEDNDDITSIPQQMPTSPNHATHYNNTNYGNGVAETRCSTHCAENHYTAHLRSPERHSSHSDMTYEPVGRRSFGGYNPVNTDTPGLENEAYQAFDTNPRRIPPPPPRNKHYKQRNEEISLDDVSVYQGRHG</sequence>
<evidence type="ECO:0000256" key="6">
    <source>
        <dbReference type="SAM" id="Phobius"/>
    </source>
</evidence>
<feature type="region of interest" description="Disordered" evidence="5">
    <location>
        <begin position="144"/>
        <end position="180"/>
    </location>
</feature>
<dbReference type="InterPro" id="IPR023271">
    <property type="entry name" value="Aquaporin-like"/>
</dbReference>
<accession>V4APQ4</accession>
<evidence type="ECO:0000256" key="3">
    <source>
        <dbReference type="ARBA" id="ARBA00022989"/>
    </source>
</evidence>
<evidence type="ECO:0000256" key="4">
    <source>
        <dbReference type="ARBA" id="ARBA00023136"/>
    </source>
</evidence>
<dbReference type="HOGENOM" id="CLU_1497906_0_0_1"/>
<comment type="subcellular location">
    <subcellularLocation>
        <location evidence="1">Membrane</location>
        <topology evidence="1">Multi-pass membrane protein</topology>
    </subcellularLocation>
</comment>
<dbReference type="AlphaFoldDB" id="V4APQ4"/>
<keyword evidence="2 6" id="KW-0812">Transmembrane</keyword>
<evidence type="ECO:0000313" key="8">
    <source>
        <dbReference type="Proteomes" id="UP000030746"/>
    </source>
</evidence>
<name>V4APQ4_LOTGI</name>
<evidence type="ECO:0000256" key="2">
    <source>
        <dbReference type="ARBA" id="ARBA00022692"/>
    </source>
</evidence>
<dbReference type="Gene3D" id="1.20.1080.10">
    <property type="entry name" value="Glycerol uptake facilitator protein"/>
    <property type="match status" value="1"/>
</dbReference>
<dbReference type="STRING" id="225164.V4APQ4"/>
<dbReference type="Proteomes" id="UP000030746">
    <property type="component" value="Unassembled WGS sequence"/>
</dbReference>
<evidence type="ECO:0000256" key="1">
    <source>
        <dbReference type="ARBA" id="ARBA00004141"/>
    </source>
</evidence>
<dbReference type="OrthoDB" id="3222at2759"/>
<reference evidence="7 8" key="1">
    <citation type="journal article" date="2013" name="Nature">
        <title>Insights into bilaterian evolution from three spiralian genomes.</title>
        <authorList>
            <person name="Simakov O."/>
            <person name="Marletaz F."/>
            <person name="Cho S.J."/>
            <person name="Edsinger-Gonzales E."/>
            <person name="Havlak P."/>
            <person name="Hellsten U."/>
            <person name="Kuo D.H."/>
            <person name="Larsson T."/>
            <person name="Lv J."/>
            <person name="Arendt D."/>
            <person name="Savage R."/>
            <person name="Osoegawa K."/>
            <person name="de Jong P."/>
            <person name="Grimwood J."/>
            <person name="Chapman J.A."/>
            <person name="Shapiro H."/>
            <person name="Aerts A."/>
            <person name="Otillar R.P."/>
            <person name="Terry A.Y."/>
            <person name="Boore J.L."/>
            <person name="Grigoriev I.V."/>
            <person name="Lindberg D.R."/>
            <person name="Seaver E.C."/>
            <person name="Weisblat D.A."/>
            <person name="Putnam N.H."/>
            <person name="Rokhsar D.S."/>
        </authorList>
    </citation>
    <scope>NUCLEOTIDE SEQUENCE [LARGE SCALE GENOMIC DNA]</scope>
</reference>
<keyword evidence="8" id="KW-1185">Reference proteome</keyword>
<keyword evidence="3 6" id="KW-1133">Transmembrane helix</keyword>
<dbReference type="SUPFAM" id="SSF81338">
    <property type="entry name" value="Aquaporin-like"/>
    <property type="match status" value="1"/>
</dbReference>
<keyword evidence="4 6" id="KW-0472">Membrane</keyword>
<dbReference type="GO" id="GO:0016020">
    <property type="term" value="C:membrane"/>
    <property type="evidence" value="ECO:0007669"/>
    <property type="project" value="UniProtKB-SubCell"/>
</dbReference>
<evidence type="ECO:0000256" key="5">
    <source>
        <dbReference type="SAM" id="MobiDB-lite"/>
    </source>
</evidence>
<protein>
    <recommendedName>
        <fullName evidence="9">Aquaporin</fullName>
    </recommendedName>
</protein>
<dbReference type="GeneID" id="20251051"/>
<dbReference type="KEGG" id="lgi:LOTGIDRAFT_239408"/>
<evidence type="ECO:0008006" key="9">
    <source>
        <dbReference type="Google" id="ProtNLM"/>
    </source>
</evidence>
<feature type="transmembrane region" description="Helical" evidence="6">
    <location>
        <begin position="12"/>
        <end position="29"/>
    </location>
</feature>
<gene>
    <name evidence="7" type="ORF">LOTGIDRAFT_239408</name>
</gene>
<dbReference type="CTD" id="20251051"/>
<dbReference type="RefSeq" id="XP_009053678.1">
    <property type="nucleotide sequence ID" value="XM_009055430.1"/>
</dbReference>